<dbReference type="EMBL" id="CP084166">
    <property type="protein sequence ID" value="UJG41444.1"/>
    <property type="molecule type" value="Genomic_DNA"/>
</dbReference>
<name>A0A9Y1FM26_9ARCH</name>
<accession>A0A9Y1FM26</accession>
<sequence length="557" mass="65453">MRLALSKLEYETRKINKKMQIFPYFLTYKDENKIAVIINFLETNIGKKRREINFKVLNEIFPSEKISEAILISSRRYFTFQQPNVKFESLNIETIEEFREFIFDFVSEHYQEGFVSKEERTSFLQKIKEEKNISEQDIENLLYADKEHEKILTKVIENDVDSKKLVEEYNYDLIETLLNFSLNVSINLSSLPGGFSKRIIFLSKANYVWSEILKTDDPDFPYSVKIEPPTEFFEGASTWGKNITSVALFIIKYCFLENIQFKLESVVKPRKRNLIFQLDSFNPPPLPFGKSDTFVAEGEQEKQLEVDSEIERIFLSQWQNNKGWTATAEPETIFLADKIFVPDFTLKRGEKKVYLEIVGFYTEKYIHKKRTKMLEIAKTDLPIIYLVDKKLESHFNDILETVDIVYYKKNKIPSLTLHNLLESKYSDISERIETIITKFIGICELISSNNEVVEINQLADELGLYSVDNIKKIMDYEQIKEQIEKNNLVFVPEFGIITQIKYENLREFIKQRRKITLNELGNNFPELKNGLILICSFVGCKINYSSLIDVEIVYQDN</sequence>
<dbReference type="AlphaFoldDB" id="A0A9Y1FM26"/>
<dbReference type="InterPro" id="IPR008508">
    <property type="entry name" value="Bax1"/>
</dbReference>
<proteinExistence type="predicted"/>
<dbReference type="Pfam" id="PF05626">
    <property type="entry name" value="DUF790"/>
    <property type="match status" value="1"/>
</dbReference>
<protein>
    <submittedName>
        <fullName evidence="1">DUF790 family protein</fullName>
    </submittedName>
</protein>
<dbReference type="PANTHER" id="PTHR39640">
    <property type="entry name" value="VNG6129C"/>
    <property type="match status" value="1"/>
</dbReference>
<organism evidence="1">
    <name type="scientific">Candidatus Heimdallarchaeum aukensis</name>
    <dbReference type="NCBI Taxonomy" id="2876573"/>
    <lineage>
        <taxon>Archaea</taxon>
        <taxon>Promethearchaeati</taxon>
        <taxon>Candidatus Heimdallarchaeota</taxon>
        <taxon>Candidatus Heimdallarchaeia (ex Rinke et al. 2021) (nom. nud.)</taxon>
        <taxon>Candidatus Heimdallarchaeales</taxon>
        <taxon>Candidatus Heimdallarchaeaceae</taxon>
        <taxon>Candidatus Heimdallarchaeum</taxon>
    </lineage>
</organism>
<dbReference type="PANTHER" id="PTHR39640:SF1">
    <property type="entry name" value="DUF790 FAMILY PROTEIN"/>
    <property type="match status" value="1"/>
</dbReference>
<dbReference type="Proteomes" id="UP001201020">
    <property type="component" value="Chromosome"/>
</dbReference>
<evidence type="ECO:0000313" key="1">
    <source>
        <dbReference type="EMBL" id="UJG41444.1"/>
    </source>
</evidence>
<gene>
    <name evidence="1" type="ORF">K9W45_03035</name>
</gene>
<reference evidence="1" key="1">
    <citation type="journal article" date="2022" name="Nat. Microbiol.">
        <title>Unique mobile elements and scalable gene flow at the prokaryote-eukaryote boundary revealed by circularized Asgard archaea genomes.</title>
        <authorList>
            <person name="Wu F."/>
            <person name="Speth D.R."/>
            <person name="Philosof A."/>
            <person name="Cremiere A."/>
            <person name="Narayanan A."/>
            <person name="Barco R.A."/>
            <person name="Connon S.A."/>
            <person name="Amend J.P."/>
            <person name="Antoshechkin I.A."/>
            <person name="Orphan V.J."/>
        </authorList>
    </citation>
    <scope>NUCLEOTIDE SEQUENCE</scope>
    <source>
        <strain evidence="1">PM71</strain>
    </source>
</reference>